<dbReference type="OrthoDB" id="27139at10239"/>
<evidence type="ECO:0000313" key="3">
    <source>
        <dbReference type="Proteomes" id="UP000000457"/>
    </source>
</evidence>
<accession>K4F5W8</accession>
<evidence type="ECO:0000256" key="1">
    <source>
        <dbReference type="SAM" id="Phobius"/>
    </source>
</evidence>
<dbReference type="RefSeq" id="YP_006987276.1">
    <property type="nucleotide sequence ID" value="NC_019401.1"/>
</dbReference>
<proteinExistence type="predicted"/>
<keyword evidence="1" id="KW-0812">Transmembrane</keyword>
<keyword evidence="1" id="KW-1133">Transmembrane helix</keyword>
<sequence>MVADIIMLVMSSIWFIASIINSGYVGINFQRRIKFLLKQTDKESSALIIRIIERYKNGEFTVQKSKYNDNLLFTKVIENGGMSYDTQRMYVQVDEPLHKSFGWVADEPVHVAHYKDNFRDVCKNRGAISFEAWSMLMELRSKLNEDAEKPVRHGFFKRKHKNEEVHLS</sequence>
<dbReference type="GeneID" id="13993911"/>
<organism evidence="2 3">
    <name type="scientific">Cronobacter phage vB_CsaM_GAP32</name>
    <dbReference type="NCBI Taxonomy" id="1141136"/>
    <lineage>
        <taxon>Viruses</taxon>
        <taxon>Duplodnaviria</taxon>
        <taxon>Heunggongvirae</taxon>
        <taxon>Uroviricota</taxon>
        <taxon>Caudoviricetes</taxon>
        <taxon>Mimasvirus</taxon>
        <taxon>Mimasvirus GAP32</taxon>
    </lineage>
</organism>
<dbReference type="EMBL" id="JN882285">
    <property type="protein sequence ID" value="AFC21621.1"/>
    <property type="molecule type" value="Genomic_DNA"/>
</dbReference>
<name>K4F5W8_9CAUD</name>
<dbReference type="KEGG" id="vg:13993911"/>
<gene>
    <name evidence="2" type="ORF">GAP32_171</name>
</gene>
<keyword evidence="1" id="KW-0472">Membrane</keyword>
<evidence type="ECO:0000313" key="2">
    <source>
        <dbReference type="EMBL" id="AFC21621.1"/>
    </source>
</evidence>
<protein>
    <submittedName>
        <fullName evidence="2">Putative membrane protein</fullName>
    </submittedName>
</protein>
<reference evidence="2 3" key="1">
    <citation type="journal article" date="2014" name="Virology">
        <title>Supersize me: Cronobacter sakazakii phage GAP32.</title>
        <authorList>
            <person name="Abbasifar R."/>
            <person name="Griffiths M.W."/>
            <person name="Sabour P.M."/>
            <person name="Ackermann H.-W."/>
            <person name="Vandersteegen K."/>
            <person name="Lavigne R."/>
            <person name="Noben J.-P."/>
            <person name="Villa A.A."/>
            <person name="Abbasifar A."/>
            <person name="Nash J.H.E."/>
            <person name="Kropinski A.M."/>
        </authorList>
    </citation>
    <scope>NUCLEOTIDE SEQUENCE [LARGE SCALE GENOMIC DNA]</scope>
    <source>
        <strain evidence="2">GAP-32</strain>
    </source>
</reference>
<dbReference type="Proteomes" id="UP000000457">
    <property type="component" value="Segment"/>
</dbReference>
<feature type="transmembrane region" description="Helical" evidence="1">
    <location>
        <begin position="6"/>
        <end position="27"/>
    </location>
</feature>
<keyword evidence="3" id="KW-1185">Reference proteome</keyword>